<name>A0A645CJT1_9ZZZZ</name>
<feature type="transmembrane region" description="Helical" evidence="1">
    <location>
        <begin position="43"/>
        <end position="67"/>
    </location>
</feature>
<evidence type="ECO:0000256" key="1">
    <source>
        <dbReference type="SAM" id="Phobius"/>
    </source>
</evidence>
<proteinExistence type="predicted"/>
<gene>
    <name evidence="2" type="ORF">SDC9_124021</name>
</gene>
<comment type="caution">
    <text evidence="2">The sequence shown here is derived from an EMBL/GenBank/DDBJ whole genome shotgun (WGS) entry which is preliminary data.</text>
</comment>
<accession>A0A645CJT1</accession>
<keyword evidence="1" id="KW-1133">Transmembrane helix</keyword>
<dbReference type="EMBL" id="VSSQ01027664">
    <property type="protein sequence ID" value="MPM77022.1"/>
    <property type="molecule type" value="Genomic_DNA"/>
</dbReference>
<organism evidence="2">
    <name type="scientific">bioreactor metagenome</name>
    <dbReference type="NCBI Taxonomy" id="1076179"/>
    <lineage>
        <taxon>unclassified sequences</taxon>
        <taxon>metagenomes</taxon>
        <taxon>ecological metagenomes</taxon>
    </lineage>
</organism>
<keyword evidence="1" id="KW-0472">Membrane</keyword>
<feature type="transmembrane region" description="Helical" evidence="1">
    <location>
        <begin position="79"/>
        <end position="102"/>
    </location>
</feature>
<sequence length="255" mass="26711">MFSEDTVTSQFSEMANGQKIPDPLSLNLYTYCGSNPILYQDAIGHIFMLVTAAIGAVLGGIGGAIYSQIKYGKVRWQNVVAGAAIGGVIGLTGGAAAGIALAGSVTASTGAVIAGGNALIATVGTGGLASGGKFVSDNFKIFVNAFSTAAPALGTQFGKLGKLVKSPNISIDWENTTPHGLERMLERGVTQNMVDTWIKTAKVLQQSGDKFLYVARQGVVVLSKAGQVITAYGSNYFDQNMQEIVNILWKYVNFK</sequence>
<keyword evidence="1" id="KW-0812">Transmembrane</keyword>
<evidence type="ECO:0000313" key="2">
    <source>
        <dbReference type="EMBL" id="MPM77022.1"/>
    </source>
</evidence>
<protein>
    <submittedName>
        <fullName evidence="2">Uncharacterized protein</fullName>
    </submittedName>
</protein>
<dbReference type="AlphaFoldDB" id="A0A645CJT1"/>
<reference evidence="2" key="1">
    <citation type="submission" date="2019-08" db="EMBL/GenBank/DDBJ databases">
        <authorList>
            <person name="Kucharzyk K."/>
            <person name="Murdoch R.W."/>
            <person name="Higgins S."/>
            <person name="Loffler F."/>
        </authorList>
    </citation>
    <scope>NUCLEOTIDE SEQUENCE</scope>
</reference>